<name>A0ACB9F720_CICIN</name>
<keyword evidence="2" id="KW-1185">Reference proteome</keyword>
<comment type="caution">
    <text evidence="1">The sequence shown here is derived from an EMBL/GenBank/DDBJ whole genome shotgun (WGS) entry which is preliminary data.</text>
</comment>
<accession>A0ACB9F720</accession>
<reference evidence="2" key="1">
    <citation type="journal article" date="2022" name="Mol. Ecol. Resour.">
        <title>The genomes of chicory, endive, great burdock and yacon provide insights into Asteraceae palaeo-polyploidization history and plant inulin production.</title>
        <authorList>
            <person name="Fan W."/>
            <person name="Wang S."/>
            <person name="Wang H."/>
            <person name="Wang A."/>
            <person name="Jiang F."/>
            <person name="Liu H."/>
            <person name="Zhao H."/>
            <person name="Xu D."/>
            <person name="Zhang Y."/>
        </authorList>
    </citation>
    <scope>NUCLEOTIDE SEQUENCE [LARGE SCALE GENOMIC DNA]</scope>
    <source>
        <strain evidence="2">cv. Punajuju</strain>
    </source>
</reference>
<evidence type="ECO:0000313" key="1">
    <source>
        <dbReference type="EMBL" id="KAI3767039.1"/>
    </source>
</evidence>
<organism evidence="1 2">
    <name type="scientific">Cichorium intybus</name>
    <name type="common">Chicory</name>
    <dbReference type="NCBI Taxonomy" id="13427"/>
    <lineage>
        <taxon>Eukaryota</taxon>
        <taxon>Viridiplantae</taxon>
        <taxon>Streptophyta</taxon>
        <taxon>Embryophyta</taxon>
        <taxon>Tracheophyta</taxon>
        <taxon>Spermatophyta</taxon>
        <taxon>Magnoliopsida</taxon>
        <taxon>eudicotyledons</taxon>
        <taxon>Gunneridae</taxon>
        <taxon>Pentapetalae</taxon>
        <taxon>asterids</taxon>
        <taxon>campanulids</taxon>
        <taxon>Asterales</taxon>
        <taxon>Asteraceae</taxon>
        <taxon>Cichorioideae</taxon>
        <taxon>Cichorieae</taxon>
        <taxon>Cichoriinae</taxon>
        <taxon>Cichorium</taxon>
    </lineage>
</organism>
<sequence length="68" mass="8265">MNQENIVVLEEKVKHQEHECEHVRVLVEELEKKDGNFRLILFKALHDEKVAKRKPVYKIERCLEFKIH</sequence>
<protein>
    <submittedName>
        <fullName evidence="1">Uncharacterized protein</fullName>
    </submittedName>
</protein>
<proteinExistence type="predicted"/>
<gene>
    <name evidence="1" type="ORF">L2E82_17120</name>
</gene>
<dbReference type="Proteomes" id="UP001055811">
    <property type="component" value="Linkage Group LG03"/>
</dbReference>
<dbReference type="EMBL" id="CM042011">
    <property type="protein sequence ID" value="KAI3767039.1"/>
    <property type="molecule type" value="Genomic_DNA"/>
</dbReference>
<evidence type="ECO:0000313" key="2">
    <source>
        <dbReference type="Proteomes" id="UP001055811"/>
    </source>
</evidence>
<reference evidence="1 2" key="2">
    <citation type="journal article" date="2022" name="Mol. Ecol. Resour.">
        <title>The genomes of chicory, endive, great burdock and yacon provide insights into Asteraceae paleo-polyploidization history and plant inulin production.</title>
        <authorList>
            <person name="Fan W."/>
            <person name="Wang S."/>
            <person name="Wang H."/>
            <person name="Wang A."/>
            <person name="Jiang F."/>
            <person name="Liu H."/>
            <person name="Zhao H."/>
            <person name="Xu D."/>
            <person name="Zhang Y."/>
        </authorList>
    </citation>
    <scope>NUCLEOTIDE SEQUENCE [LARGE SCALE GENOMIC DNA]</scope>
    <source>
        <strain evidence="2">cv. Punajuju</strain>
        <tissue evidence="1">Leaves</tissue>
    </source>
</reference>